<dbReference type="RefSeq" id="XP_008620726.1">
    <property type="nucleotide sequence ID" value="XM_008622504.1"/>
</dbReference>
<dbReference type="InParanoid" id="T0PUE3"/>
<dbReference type="VEuPathDB" id="FungiDB:SDRG_16300"/>
<accession>T0PUE3</accession>
<evidence type="ECO:0000313" key="2">
    <source>
        <dbReference type="EMBL" id="EQC25851.1"/>
    </source>
</evidence>
<gene>
    <name evidence="2" type="ORF">SDRG_16300</name>
</gene>
<feature type="transmembrane region" description="Helical" evidence="1">
    <location>
        <begin position="272"/>
        <end position="294"/>
    </location>
</feature>
<evidence type="ECO:0000256" key="1">
    <source>
        <dbReference type="SAM" id="Phobius"/>
    </source>
</evidence>
<protein>
    <recommendedName>
        <fullName evidence="4">Transmembrane protein</fullName>
    </recommendedName>
</protein>
<feature type="transmembrane region" description="Helical" evidence="1">
    <location>
        <begin position="314"/>
        <end position="340"/>
    </location>
</feature>
<dbReference type="OrthoDB" id="72674at2759"/>
<reference evidence="2 3" key="1">
    <citation type="submission" date="2012-04" db="EMBL/GenBank/DDBJ databases">
        <title>The Genome Sequence of Saprolegnia declina VS20.</title>
        <authorList>
            <consortium name="The Broad Institute Genome Sequencing Platform"/>
            <person name="Russ C."/>
            <person name="Nusbaum C."/>
            <person name="Tyler B."/>
            <person name="van West P."/>
            <person name="Dieguez-Uribeondo J."/>
            <person name="de Bruijn I."/>
            <person name="Tripathy S."/>
            <person name="Jiang R."/>
            <person name="Young S.K."/>
            <person name="Zeng Q."/>
            <person name="Gargeya S."/>
            <person name="Fitzgerald M."/>
            <person name="Haas B."/>
            <person name="Abouelleil A."/>
            <person name="Alvarado L."/>
            <person name="Arachchi H.M."/>
            <person name="Berlin A."/>
            <person name="Chapman S.B."/>
            <person name="Goldberg J."/>
            <person name="Griggs A."/>
            <person name="Gujja S."/>
            <person name="Hansen M."/>
            <person name="Howarth C."/>
            <person name="Imamovic A."/>
            <person name="Larimer J."/>
            <person name="McCowen C."/>
            <person name="Montmayeur A."/>
            <person name="Murphy C."/>
            <person name="Neiman D."/>
            <person name="Pearson M."/>
            <person name="Priest M."/>
            <person name="Roberts A."/>
            <person name="Saif S."/>
            <person name="Shea T."/>
            <person name="Sisk P."/>
            <person name="Sykes S."/>
            <person name="Wortman J."/>
            <person name="Nusbaum C."/>
            <person name="Birren B."/>
        </authorList>
    </citation>
    <scope>NUCLEOTIDE SEQUENCE [LARGE SCALE GENOMIC DNA]</scope>
    <source>
        <strain evidence="2 3">VS20</strain>
    </source>
</reference>
<feature type="transmembrane region" description="Helical" evidence="1">
    <location>
        <begin position="360"/>
        <end position="380"/>
    </location>
</feature>
<keyword evidence="1" id="KW-1133">Transmembrane helix</keyword>
<organism evidence="2 3">
    <name type="scientific">Saprolegnia diclina (strain VS20)</name>
    <dbReference type="NCBI Taxonomy" id="1156394"/>
    <lineage>
        <taxon>Eukaryota</taxon>
        <taxon>Sar</taxon>
        <taxon>Stramenopiles</taxon>
        <taxon>Oomycota</taxon>
        <taxon>Saprolegniomycetes</taxon>
        <taxon>Saprolegniales</taxon>
        <taxon>Saprolegniaceae</taxon>
        <taxon>Saprolegnia</taxon>
    </lineage>
</organism>
<keyword evidence="3" id="KW-1185">Reference proteome</keyword>
<dbReference type="GeneID" id="19957027"/>
<dbReference type="Proteomes" id="UP000030762">
    <property type="component" value="Unassembled WGS sequence"/>
</dbReference>
<keyword evidence="1" id="KW-0472">Membrane</keyword>
<dbReference type="EMBL" id="JH767253">
    <property type="protein sequence ID" value="EQC25851.1"/>
    <property type="molecule type" value="Genomic_DNA"/>
</dbReference>
<keyword evidence="1" id="KW-0812">Transmembrane</keyword>
<name>T0PUE3_SAPDV</name>
<proteinExistence type="predicted"/>
<evidence type="ECO:0008006" key="4">
    <source>
        <dbReference type="Google" id="ProtNLM"/>
    </source>
</evidence>
<sequence>MRVGPSDASLRHRVIFNRRSLCASMLMTLNLVLMPLKAYITEPFPWTPARELADCGSNFTACAPTLLAFYQAAATPVSGAYYVASDVVDIYALELPTTLSPDAFEQKAPFHMLYSDAQRDYSRSISVANSTVNSNGSVARVMFASVPALYNAAWAVRGLNTTGAYFALQRAPSTTLWLCIKLAYRVALSGYILRCIWREYFVHYKHLASSLGASGLDVAPHGSRFEILVGDPTSIILLNHFVSLAFVIDVYMSPDYFVRSLQRVEQLENIPAFALASLYLSRTVWFAYGALSCFSCVVRKKHWQDAYEDVDPSLVALAVALTAGPLTYLQVQIPLVSAVYNLLFTVFESSAVAIELAWSFLLYTTIMGSLPIAFAVGTRWQRVCARRLRHVTSRVHSLADVCDHAAFATNDLKHRWTLRWSLFSWQAWCRRRDTPTVIEHVGGSVYKLFERSRKYKRELGISQRGADCYVLFETSENELTSVRLSLLATVDMSHLPVMTVAKYAVGRIEFRSDGTAVVVQGRNASPWVM</sequence>
<dbReference type="AlphaFoldDB" id="T0PUE3"/>
<evidence type="ECO:0000313" key="3">
    <source>
        <dbReference type="Proteomes" id="UP000030762"/>
    </source>
</evidence>